<feature type="region of interest" description="Disordered" evidence="1">
    <location>
        <begin position="413"/>
        <end position="451"/>
    </location>
</feature>
<evidence type="ECO:0000256" key="1">
    <source>
        <dbReference type="SAM" id="MobiDB-lite"/>
    </source>
</evidence>
<keyword evidence="2" id="KW-0472">Membrane</keyword>
<evidence type="ECO:0000313" key="3">
    <source>
        <dbReference type="EMBL" id="RDX47794.1"/>
    </source>
</evidence>
<feature type="region of interest" description="Disordered" evidence="1">
    <location>
        <begin position="353"/>
        <end position="383"/>
    </location>
</feature>
<feature type="compositionally biased region" description="Basic and acidic residues" evidence="1">
    <location>
        <begin position="357"/>
        <end position="368"/>
    </location>
</feature>
<keyword evidence="2" id="KW-1133">Transmembrane helix</keyword>
<feature type="compositionally biased region" description="Low complexity" evidence="1">
    <location>
        <begin position="251"/>
        <end position="267"/>
    </location>
</feature>
<feature type="region of interest" description="Disordered" evidence="1">
    <location>
        <begin position="147"/>
        <end position="171"/>
    </location>
</feature>
<feature type="region of interest" description="Disordered" evidence="1">
    <location>
        <begin position="215"/>
        <end position="267"/>
    </location>
</feature>
<sequence>MAIWQWYWIRHGSFLTRKAVHLSYRGRCCGDNHNHCGEVLLVPGAVINIHSRTQHILSQRHSDPRKVCRQSSSSRVTYRTCGSVPSSSSMALSSWLAHVGHRRSDSCTPAPLASDISALQFNGTQLKISVDGKKSQKGYPTFVVDGSKKCSKDDSSSSSSDDGGGSGDDGDDDHDVHAVFKCKGLFSKFHDLTITNSQGMNITLCLDPGCVTRLPSSTQTSSSHTDASSTSPSNTSTHSEPEHTSSLYPGSTTSTTVSTSSSNSTSLDGGFVTSSISLTPSSTVLTTPSTASTAPAGQSVSSSTSSPPSSSTQSRVSQAAGHSRLPVIIGSTLSALVLIVLIIVGTLVWRRRKRRNDSRVQGRSRYGDEVSDTGTMTKPSLTTWSPDMFQVPSRPPTRTAQHAQVALPHDFSEHTSYSSKPLLFPSEGSEDGGRGSLSLQPSDSQSSWHAY</sequence>
<keyword evidence="2" id="KW-0812">Transmembrane</keyword>
<feature type="compositionally biased region" description="Low complexity" evidence="1">
    <location>
        <begin position="282"/>
        <end position="317"/>
    </location>
</feature>
<dbReference type="EMBL" id="KZ857416">
    <property type="protein sequence ID" value="RDX47794.1"/>
    <property type="molecule type" value="Genomic_DNA"/>
</dbReference>
<reference evidence="3 4" key="1">
    <citation type="journal article" date="2018" name="Biotechnol. Biofuels">
        <title>Integrative visual omics of the white-rot fungus Polyporus brumalis exposes the biotechnological potential of its oxidative enzymes for delignifying raw plant biomass.</title>
        <authorList>
            <person name="Miyauchi S."/>
            <person name="Rancon A."/>
            <person name="Drula E."/>
            <person name="Hage H."/>
            <person name="Chaduli D."/>
            <person name="Favel A."/>
            <person name="Grisel S."/>
            <person name="Henrissat B."/>
            <person name="Herpoel-Gimbert I."/>
            <person name="Ruiz-Duenas F.J."/>
            <person name="Chevret D."/>
            <person name="Hainaut M."/>
            <person name="Lin J."/>
            <person name="Wang M."/>
            <person name="Pangilinan J."/>
            <person name="Lipzen A."/>
            <person name="Lesage-Meessen L."/>
            <person name="Navarro D."/>
            <person name="Riley R."/>
            <person name="Grigoriev I.V."/>
            <person name="Zhou S."/>
            <person name="Raouche S."/>
            <person name="Rosso M.N."/>
        </authorList>
    </citation>
    <scope>NUCLEOTIDE SEQUENCE [LARGE SCALE GENOMIC DNA]</scope>
    <source>
        <strain evidence="3 4">BRFM 1820</strain>
    </source>
</reference>
<dbReference type="OrthoDB" id="2758842at2759"/>
<evidence type="ECO:0000313" key="4">
    <source>
        <dbReference type="Proteomes" id="UP000256964"/>
    </source>
</evidence>
<organism evidence="3 4">
    <name type="scientific">Lentinus brumalis</name>
    <dbReference type="NCBI Taxonomy" id="2498619"/>
    <lineage>
        <taxon>Eukaryota</taxon>
        <taxon>Fungi</taxon>
        <taxon>Dikarya</taxon>
        <taxon>Basidiomycota</taxon>
        <taxon>Agaricomycotina</taxon>
        <taxon>Agaricomycetes</taxon>
        <taxon>Polyporales</taxon>
        <taxon>Polyporaceae</taxon>
        <taxon>Lentinus</taxon>
    </lineage>
</organism>
<gene>
    <name evidence="3" type="ORF">OH76DRAFT_716924</name>
</gene>
<feature type="compositionally biased region" description="Low complexity" evidence="1">
    <location>
        <begin position="436"/>
        <end position="451"/>
    </location>
</feature>
<dbReference type="AlphaFoldDB" id="A0A371D5H8"/>
<accession>A0A371D5H8</accession>
<protein>
    <submittedName>
        <fullName evidence="3">Uncharacterized protein</fullName>
    </submittedName>
</protein>
<dbReference type="Proteomes" id="UP000256964">
    <property type="component" value="Unassembled WGS sequence"/>
</dbReference>
<name>A0A371D5H8_9APHY</name>
<evidence type="ECO:0000256" key="2">
    <source>
        <dbReference type="SAM" id="Phobius"/>
    </source>
</evidence>
<feature type="region of interest" description="Disordered" evidence="1">
    <location>
        <begin position="282"/>
        <end position="321"/>
    </location>
</feature>
<proteinExistence type="predicted"/>
<keyword evidence="4" id="KW-1185">Reference proteome</keyword>
<feature type="compositionally biased region" description="Polar residues" evidence="1">
    <location>
        <begin position="372"/>
        <end position="383"/>
    </location>
</feature>
<feature type="transmembrane region" description="Helical" evidence="2">
    <location>
        <begin position="325"/>
        <end position="349"/>
    </location>
</feature>
<feature type="compositionally biased region" description="Low complexity" evidence="1">
    <location>
        <begin position="216"/>
        <end position="238"/>
    </location>
</feature>
<dbReference type="STRING" id="139420.A0A371D5H8"/>